<dbReference type="GO" id="GO:0022857">
    <property type="term" value="F:transmembrane transporter activity"/>
    <property type="evidence" value="ECO:0007669"/>
    <property type="project" value="InterPro"/>
</dbReference>
<feature type="transmembrane region" description="Helical" evidence="7">
    <location>
        <begin position="74"/>
        <end position="92"/>
    </location>
</feature>
<dbReference type="CDD" id="cd17330">
    <property type="entry name" value="MFS_SLC46_TetA_like"/>
    <property type="match status" value="1"/>
</dbReference>
<gene>
    <name evidence="9" type="ORF">K461DRAFT_273385</name>
</gene>
<dbReference type="PRINTS" id="PR01035">
    <property type="entry name" value="TCRTETA"/>
</dbReference>
<evidence type="ECO:0000256" key="6">
    <source>
        <dbReference type="SAM" id="MobiDB-lite"/>
    </source>
</evidence>
<feature type="transmembrane region" description="Helical" evidence="7">
    <location>
        <begin position="112"/>
        <end position="132"/>
    </location>
</feature>
<feature type="transmembrane region" description="Helical" evidence="7">
    <location>
        <begin position="335"/>
        <end position="357"/>
    </location>
</feature>
<dbReference type="InterPro" id="IPR011701">
    <property type="entry name" value="MFS"/>
</dbReference>
<dbReference type="InterPro" id="IPR020846">
    <property type="entry name" value="MFS_dom"/>
</dbReference>
<dbReference type="InterPro" id="IPR036259">
    <property type="entry name" value="MFS_trans_sf"/>
</dbReference>
<sequence length="507" mass="55165">MGFPDPTKQPVAATNGLTGTTTIDETTPLITSENGGVASQSDADYIVKQTQDQENTNGGAQNKDDDRPLDKRQMLVLCYARMVEPIAFFSIFPFVNQMIHDTGSVKEEEVGFYSGLIESLFSATQMLLLISWGYAADRIGRRPVLIISLIGIAVGMSAFGFSANVWQMILFRCFAGVFAGSTVTIRAMFSENSTPQTQARAFSLFAVSGNLGIFIGPLVGGALAEPAKQYPRVFGGVRLFEQYPYCLASLVTGAFSLSAVLVCFFYLNETLDDKERRSEAKPMTTWELLKAPGVSIVLFIYSWNMMLALAFTAVLPVFWFTSPPLGGFGFSPVQMSAFMALGGVCQALWTLFLFPPWQKRVGTGSVLKVLYYLYPLAMAGNPLIAYSLRTHHETLFWILLVVGQVFGSSMAMTFTGVQLALNDIAPSHVVLGMLNAVALTFLSAIRAVAPAMFASLFAFGVKEHILGGYFVWLLLTIIACVLPISLRWLPAKAYGGPLIKPSSSGED</sequence>
<feature type="region of interest" description="Disordered" evidence="6">
    <location>
        <begin position="1"/>
        <end position="38"/>
    </location>
</feature>
<reference evidence="9" key="1">
    <citation type="journal article" date="2020" name="Stud. Mycol.">
        <title>101 Dothideomycetes genomes: a test case for predicting lifestyles and emergence of pathogens.</title>
        <authorList>
            <person name="Haridas S."/>
            <person name="Albert R."/>
            <person name="Binder M."/>
            <person name="Bloem J."/>
            <person name="Labutti K."/>
            <person name="Salamov A."/>
            <person name="Andreopoulos B."/>
            <person name="Baker S."/>
            <person name="Barry K."/>
            <person name="Bills G."/>
            <person name="Bluhm B."/>
            <person name="Cannon C."/>
            <person name="Castanera R."/>
            <person name="Culley D."/>
            <person name="Daum C."/>
            <person name="Ezra D."/>
            <person name="Gonzalez J."/>
            <person name="Henrissat B."/>
            <person name="Kuo A."/>
            <person name="Liang C."/>
            <person name="Lipzen A."/>
            <person name="Lutzoni F."/>
            <person name="Magnuson J."/>
            <person name="Mondo S."/>
            <person name="Nolan M."/>
            <person name="Ohm R."/>
            <person name="Pangilinan J."/>
            <person name="Park H.-J."/>
            <person name="Ramirez L."/>
            <person name="Alfaro M."/>
            <person name="Sun H."/>
            <person name="Tritt A."/>
            <person name="Yoshinaga Y."/>
            <person name="Zwiers L.-H."/>
            <person name="Turgeon B."/>
            <person name="Goodwin S."/>
            <person name="Spatafora J."/>
            <person name="Crous P."/>
            <person name="Grigoriev I."/>
        </authorList>
    </citation>
    <scope>NUCLEOTIDE SEQUENCE</scope>
    <source>
        <strain evidence="9">CBS 260.36</strain>
    </source>
</reference>
<evidence type="ECO:0000256" key="2">
    <source>
        <dbReference type="ARBA" id="ARBA00022448"/>
    </source>
</evidence>
<feature type="transmembrane region" description="Helical" evidence="7">
    <location>
        <begin position="169"/>
        <end position="189"/>
    </location>
</feature>
<evidence type="ECO:0000256" key="4">
    <source>
        <dbReference type="ARBA" id="ARBA00022989"/>
    </source>
</evidence>
<keyword evidence="4 7" id="KW-1133">Transmembrane helix</keyword>
<feature type="domain" description="Major facilitator superfamily (MFS) profile" evidence="8">
    <location>
        <begin position="73"/>
        <end position="494"/>
    </location>
</feature>
<keyword evidence="10" id="KW-1185">Reference proteome</keyword>
<feature type="transmembrane region" description="Helical" evidence="7">
    <location>
        <begin position="394"/>
        <end position="417"/>
    </location>
</feature>
<dbReference type="Pfam" id="PF07690">
    <property type="entry name" value="MFS_1"/>
    <property type="match status" value="1"/>
</dbReference>
<evidence type="ECO:0000256" key="5">
    <source>
        <dbReference type="ARBA" id="ARBA00023136"/>
    </source>
</evidence>
<evidence type="ECO:0000256" key="1">
    <source>
        <dbReference type="ARBA" id="ARBA00004141"/>
    </source>
</evidence>
<comment type="subcellular location">
    <subcellularLocation>
        <location evidence="1">Membrane</location>
        <topology evidence="1">Multi-pass membrane protein</topology>
    </subcellularLocation>
</comment>
<dbReference type="OrthoDB" id="419616at2759"/>
<keyword evidence="2" id="KW-0813">Transport</keyword>
<dbReference type="Proteomes" id="UP000799439">
    <property type="component" value="Unassembled WGS sequence"/>
</dbReference>
<feature type="transmembrane region" description="Helical" evidence="7">
    <location>
        <begin position="469"/>
        <end position="489"/>
    </location>
</feature>
<feature type="transmembrane region" description="Helical" evidence="7">
    <location>
        <begin position="429"/>
        <end position="449"/>
    </location>
</feature>
<dbReference type="EMBL" id="ML996081">
    <property type="protein sequence ID" value="KAF2157235.1"/>
    <property type="molecule type" value="Genomic_DNA"/>
</dbReference>
<protein>
    <submittedName>
        <fullName evidence="9">MFS transporter</fullName>
    </submittedName>
</protein>
<feature type="transmembrane region" description="Helical" evidence="7">
    <location>
        <begin position="288"/>
        <end position="315"/>
    </location>
</feature>
<dbReference type="PANTHER" id="PTHR23504">
    <property type="entry name" value="MAJOR FACILITATOR SUPERFAMILY DOMAIN-CONTAINING PROTEIN 10"/>
    <property type="match status" value="1"/>
</dbReference>
<feature type="transmembrane region" description="Helical" evidence="7">
    <location>
        <begin position="201"/>
        <end position="222"/>
    </location>
</feature>
<feature type="transmembrane region" description="Helical" evidence="7">
    <location>
        <begin position="144"/>
        <end position="163"/>
    </location>
</feature>
<accession>A0A9P4JAT1</accession>
<dbReference type="SUPFAM" id="SSF103473">
    <property type="entry name" value="MFS general substrate transporter"/>
    <property type="match status" value="1"/>
</dbReference>
<organism evidence="9 10">
    <name type="scientific">Myriangium duriaei CBS 260.36</name>
    <dbReference type="NCBI Taxonomy" id="1168546"/>
    <lineage>
        <taxon>Eukaryota</taxon>
        <taxon>Fungi</taxon>
        <taxon>Dikarya</taxon>
        <taxon>Ascomycota</taxon>
        <taxon>Pezizomycotina</taxon>
        <taxon>Dothideomycetes</taxon>
        <taxon>Dothideomycetidae</taxon>
        <taxon>Myriangiales</taxon>
        <taxon>Myriangiaceae</taxon>
        <taxon>Myriangium</taxon>
    </lineage>
</organism>
<dbReference type="PANTHER" id="PTHR23504:SF3">
    <property type="entry name" value="MAJOR FACILITATOR SUPERFAMILY (MFS) PROFILE DOMAIN-CONTAINING PROTEIN"/>
    <property type="match status" value="1"/>
</dbReference>
<feature type="transmembrane region" description="Helical" evidence="7">
    <location>
        <begin position="369"/>
        <end position="388"/>
    </location>
</feature>
<keyword evidence="5 7" id="KW-0472">Membrane</keyword>
<proteinExistence type="predicted"/>
<evidence type="ECO:0000313" key="9">
    <source>
        <dbReference type="EMBL" id="KAF2157235.1"/>
    </source>
</evidence>
<dbReference type="AlphaFoldDB" id="A0A9P4JAT1"/>
<evidence type="ECO:0000259" key="8">
    <source>
        <dbReference type="PROSITE" id="PS50850"/>
    </source>
</evidence>
<name>A0A9P4JAT1_9PEZI</name>
<dbReference type="GO" id="GO:0016020">
    <property type="term" value="C:membrane"/>
    <property type="evidence" value="ECO:0007669"/>
    <property type="project" value="UniProtKB-SubCell"/>
</dbReference>
<comment type="caution">
    <text evidence="9">The sequence shown here is derived from an EMBL/GenBank/DDBJ whole genome shotgun (WGS) entry which is preliminary data.</text>
</comment>
<evidence type="ECO:0000256" key="3">
    <source>
        <dbReference type="ARBA" id="ARBA00022692"/>
    </source>
</evidence>
<dbReference type="InterPro" id="IPR001958">
    <property type="entry name" value="Tet-R_TetA/multi-R_MdtG-like"/>
</dbReference>
<feature type="compositionally biased region" description="Low complexity" evidence="6">
    <location>
        <begin position="14"/>
        <end position="31"/>
    </location>
</feature>
<keyword evidence="3 7" id="KW-0812">Transmembrane</keyword>
<dbReference type="Gene3D" id="1.20.1250.20">
    <property type="entry name" value="MFS general substrate transporter like domains"/>
    <property type="match status" value="1"/>
</dbReference>
<dbReference type="PROSITE" id="PS50850">
    <property type="entry name" value="MFS"/>
    <property type="match status" value="1"/>
</dbReference>
<feature type="transmembrane region" description="Helical" evidence="7">
    <location>
        <begin position="242"/>
        <end position="267"/>
    </location>
</feature>
<evidence type="ECO:0000256" key="7">
    <source>
        <dbReference type="SAM" id="Phobius"/>
    </source>
</evidence>
<evidence type="ECO:0000313" key="10">
    <source>
        <dbReference type="Proteomes" id="UP000799439"/>
    </source>
</evidence>